<evidence type="ECO:0000256" key="8">
    <source>
        <dbReference type="ARBA" id="ARBA00023136"/>
    </source>
</evidence>
<evidence type="ECO:0000256" key="6">
    <source>
        <dbReference type="ARBA" id="ARBA00023065"/>
    </source>
</evidence>
<keyword evidence="4 9" id="KW-0375">Hydrogen ion transport</keyword>
<sequence length="108" mass="12032">MLVRFLIGNAGTVRQAVSIQCRRQIGVSAVVLQKGQKLEPVQQLYLNKLREYASKSKAADGAMFEVSPKTEKDMADEIDRLTKLYGGGDMTAFPEFKFKEVDFDAVAK</sequence>
<dbReference type="PANTHER" id="PTHR12441">
    <property type="entry name" value="ATP SYNTHASE COUPLING FACTOR 6, MITOCHONDRIAL"/>
    <property type="match status" value="1"/>
</dbReference>
<accession>A0ABM0GUC4</accession>
<comment type="subcellular location">
    <subcellularLocation>
        <location evidence="9">Mitochondrion</location>
    </subcellularLocation>
    <subcellularLocation>
        <location evidence="9">Mitochondrion inner membrane</location>
    </subcellularLocation>
</comment>
<keyword evidence="3" id="KW-0138">CF(0)</keyword>
<keyword evidence="7 9" id="KW-0496">Mitochondrion</keyword>
<dbReference type="Pfam" id="PF05511">
    <property type="entry name" value="ATP-synt_F6"/>
    <property type="match status" value="1"/>
</dbReference>
<name>A0ABM0GUC4_SACKO</name>
<evidence type="ECO:0000256" key="3">
    <source>
        <dbReference type="ARBA" id="ARBA00022547"/>
    </source>
</evidence>
<evidence type="ECO:0000256" key="9">
    <source>
        <dbReference type="PIRNR" id="PIRNR002455"/>
    </source>
</evidence>
<evidence type="ECO:0000256" key="4">
    <source>
        <dbReference type="ARBA" id="ARBA00022781"/>
    </source>
</evidence>
<dbReference type="Gene3D" id="1.10.246.110">
    <property type="entry name" value="Mitochondrial ATP synthase-coupling factor 6"/>
    <property type="match status" value="1"/>
</dbReference>
<comment type="function">
    <text evidence="9">Mitochondrial membrane ATP synthase (F(1)F(0) ATP synthase or Complex V) produces ATP from ADP in the presence of a proton gradient across the membrane which is generated by electron transport complexes of the respiratory chain.</text>
</comment>
<evidence type="ECO:0000256" key="5">
    <source>
        <dbReference type="ARBA" id="ARBA00022792"/>
    </source>
</evidence>
<keyword evidence="6 9" id="KW-0406">Ion transport</keyword>
<evidence type="ECO:0000256" key="2">
    <source>
        <dbReference type="ARBA" id="ARBA00022448"/>
    </source>
</evidence>
<gene>
    <name evidence="11 12" type="primary">LOC100374133</name>
</gene>
<keyword evidence="5 9" id="KW-0999">Mitochondrion inner membrane</keyword>
<evidence type="ECO:0000313" key="10">
    <source>
        <dbReference type="Proteomes" id="UP000694865"/>
    </source>
</evidence>
<dbReference type="SUPFAM" id="SSF111357">
    <property type="entry name" value="Mitochondrial ATP synthase coupling factor 6"/>
    <property type="match status" value="1"/>
</dbReference>
<reference evidence="11 12" key="1">
    <citation type="submission" date="2025-05" db="UniProtKB">
        <authorList>
            <consortium name="RefSeq"/>
        </authorList>
    </citation>
    <scope>IDENTIFICATION</scope>
    <source>
        <tissue evidence="11 12">Testes</tissue>
    </source>
</reference>
<dbReference type="Proteomes" id="UP000694865">
    <property type="component" value="Unplaced"/>
</dbReference>
<organism evidence="10 11">
    <name type="scientific">Saccoglossus kowalevskii</name>
    <name type="common">Acorn worm</name>
    <dbReference type="NCBI Taxonomy" id="10224"/>
    <lineage>
        <taxon>Eukaryota</taxon>
        <taxon>Metazoa</taxon>
        <taxon>Hemichordata</taxon>
        <taxon>Enteropneusta</taxon>
        <taxon>Harrimaniidae</taxon>
        <taxon>Saccoglossus</taxon>
    </lineage>
</organism>
<dbReference type="PIRSF" id="PIRSF002455">
    <property type="entry name" value="ATP_synthase_coupling_factor_6"/>
    <property type="match status" value="1"/>
</dbReference>
<dbReference type="InterPro" id="IPR008387">
    <property type="entry name" value="ATP_synth_f6_mt"/>
</dbReference>
<protein>
    <recommendedName>
        <fullName evidence="9">ATP synthase-coupling factor 6, mitochondrial</fullName>
        <shortName evidence="9">ATPase subunit F6</shortName>
    </recommendedName>
</protein>
<comment type="similarity">
    <text evidence="1 9">Belongs to the eukaryotic ATPase subunit F6 family.</text>
</comment>
<dbReference type="RefSeq" id="XP_002737532.1">
    <property type="nucleotide sequence ID" value="XM_002737486.2"/>
</dbReference>
<dbReference type="RefSeq" id="XP_006819911.1">
    <property type="nucleotide sequence ID" value="XM_006819848.1"/>
</dbReference>
<evidence type="ECO:0000313" key="12">
    <source>
        <dbReference type="RefSeq" id="XP_006819911.1"/>
    </source>
</evidence>
<evidence type="ECO:0000256" key="7">
    <source>
        <dbReference type="ARBA" id="ARBA00023128"/>
    </source>
</evidence>
<evidence type="ECO:0000313" key="11">
    <source>
        <dbReference type="RefSeq" id="XP_002737532.1"/>
    </source>
</evidence>
<dbReference type="GeneID" id="100374133"/>
<keyword evidence="8 9" id="KW-0472">Membrane</keyword>
<keyword evidence="10" id="KW-1185">Reference proteome</keyword>
<dbReference type="InterPro" id="IPR036204">
    <property type="entry name" value="ATP_synth_f6_sf_mt"/>
</dbReference>
<proteinExistence type="inferred from homology"/>
<evidence type="ECO:0000256" key="1">
    <source>
        <dbReference type="ARBA" id="ARBA00007346"/>
    </source>
</evidence>
<dbReference type="PANTHER" id="PTHR12441:SF10">
    <property type="entry name" value="ATP SYNTHASE-COUPLING FACTOR 6, MITOCHONDRIAL"/>
    <property type="match status" value="1"/>
</dbReference>
<keyword evidence="2 9" id="KW-0813">Transport</keyword>